<comment type="caution">
    <text evidence="2">The sequence shown here is derived from an EMBL/GenBank/DDBJ whole genome shotgun (WGS) entry which is preliminary data.</text>
</comment>
<protein>
    <recommendedName>
        <fullName evidence="1">Integrase core domain-containing protein</fullName>
    </recommendedName>
</protein>
<name>A0AAD9QP06_ACRCE</name>
<keyword evidence="3" id="KW-1185">Reference proteome</keyword>
<evidence type="ECO:0000313" key="2">
    <source>
        <dbReference type="EMBL" id="KAK2564675.1"/>
    </source>
</evidence>
<evidence type="ECO:0000313" key="3">
    <source>
        <dbReference type="Proteomes" id="UP001249851"/>
    </source>
</evidence>
<feature type="domain" description="Integrase core" evidence="1">
    <location>
        <begin position="1"/>
        <end position="149"/>
    </location>
</feature>
<dbReference type="AlphaFoldDB" id="A0AAD9QP06"/>
<dbReference type="InterPro" id="IPR058913">
    <property type="entry name" value="Integrase_dom_put"/>
</dbReference>
<dbReference type="Pfam" id="PF24764">
    <property type="entry name" value="rva_4"/>
    <property type="match status" value="1"/>
</dbReference>
<dbReference type="Proteomes" id="UP001249851">
    <property type="component" value="Unassembled WGS sequence"/>
</dbReference>
<organism evidence="2 3">
    <name type="scientific">Acropora cervicornis</name>
    <name type="common">Staghorn coral</name>
    <dbReference type="NCBI Taxonomy" id="6130"/>
    <lineage>
        <taxon>Eukaryota</taxon>
        <taxon>Metazoa</taxon>
        <taxon>Cnidaria</taxon>
        <taxon>Anthozoa</taxon>
        <taxon>Hexacorallia</taxon>
        <taxon>Scleractinia</taxon>
        <taxon>Astrocoeniina</taxon>
        <taxon>Acroporidae</taxon>
        <taxon>Acropora</taxon>
    </lineage>
</organism>
<dbReference type="PANTHER" id="PTHR46791">
    <property type="entry name" value="EXPRESSED PROTEIN"/>
    <property type="match status" value="1"/>
</dbReference>
<dbReference type="EMBL" id="JARQWQ010000022">
    <property type="protein sequence ID" value="KAK2564675.1"/>
    <property type="molecule type" value="Genomic_DNA"/>
</dbReference>
<sequence>MFLNCSTNNKAATVLQLFSNAIQTFGIPSRIRGDQGTENVEVARYMISHPNRGPGRGSFIAGKSCHNQRIERFWRDLFQGCTFLFYHIFCYLEDTGLLILNNATHLFCLHFVFTPRINQHLEMFRSGYDNHPLSSESNMTHIQLWMHGLDTYEGEWDPSEEGLASFDVDYDGPLPSYEYDGDTWNEISVQVTEIPCSLDDAAFNGMRTAVNPLEDSLSYGIDT</sequence>
<reference evidence="2" key="2">
    <citation type="journal article" date="2023" name="Science">
        <title>Genomic signatures of disease resistance in endangered staghorn corals.</title>
        <authorList>
            <person name="Vollmer S.V."/>
            <person name="Selwyn J.D."/>
            <person name="Despard B.A."/>
            <person name="Roesel C.L."/>
        </authorList>
    </citation>
    <scope>NUCLEOTIDE SEQUENCE</scope>
    <source>
        <strain evidence="2">K2</strain>
    </source>
</reference>
<proteinExistence type="predicted"/>
<accession>A0AAD9QP06</accession>
<evidence type="ECO:0000259" key="1">
    <source>
        <dbReference type="Pfam" id="PF24764"/>
    </source>
</evidence>
<reference evidence="2" key="1">
    <citation type="journal article" date="2023" name="G3 (Bethesda)">
        <title>Whole genome assembly and annotation of the endangered Caribbean coral Acropora cervicornis.</title>
        <authorList>
            <person name="Selwyn J.D."/>
            <person name="Vollmer S.V."/>
        </authorList>
    </citation>
    <scope>NUCLEOTIDE SEQUENCE</scope>
    <source>
        <strain evidence="2">K2</strain>
    </source>
</reference>
<gene>
    <name evidence="2" type="ORF">P5673_012156</name>
</gene>
<dbReference type="PANTHER" id="PTHR46791:SF5">
    <property type="entry name" value="CLR5 DOMAIN-CONTAINING PROTEIN-RELATED"/>
    <property type="match status" value="1"/>
</dbReference>